<dbReference type="Gene3D" id="3.30.160.670">
    <property type="match status" value="1"/>
</dbReference>
<dbReference type="InterPro" id="IPR025411">
    <property type="entry name" value="DUF4136"/>
</dbReference>
<feature type="domain" description="DUF4136" evidence="1">
    <location>
        <begin position="42"/>
        <end position="194"/>
    </location>
</feature>
<protein>
    <submittedName>
        <fullName evidence="2">DUF4136 domain-containing protein</fullName>
    </submittedName>
</protein>
<dbReference type="Pfam" id="PF13590">
    <property type="entry name" value="DUF4136"/>
    <property type="match status" value="1"/>
</dbReference>
<gene>
    <name evidence="2" type="ORF">HQ497_10170</name>
</gene>
<dbReference type="Proteomes" id="UP000754644">
    <property type="component" value="Unassembled WGS sequence"/>
</dbReference>
<evidence type="ECO:0000259" key="1">
    <source>
        <dbReference type="Pfam" id="PF13590"/>
    </source>
</evidence>
<dbReference type="AlphaFoldDB" id="A0A973A9Q3"/>
<dbReference type="EMBL" id="JABMOJ010000381">
    <property type="protein sequence ID" value="NQV65717.1"/>
    <property type="molecule type" value="Genomic_DNA"/>
</dbReference>
<comment type="caution">
    <text evidence="2">The sequence shown here is derived from an EMBL/GenBank/DDBJ whole genome shotgun (WGS) entry which is preliminary data.</text>
</comment>
<sequence>MSHINLVFFKSPIAGTTALRRVFLLVGVLLLNACATSPHSESAKDVDFSRYQSFAWAPKEVQEVEDPILDSAIMDERVKAAVLSALVARGFVENTDNPDMLVTYHSTSKDRIRAIGYGIGLGYRNYDSYWRRSIQFATPDVESYEEAVLIIDLVDRVQDRLIWRGWRSAALTQKNFSEENVVRMVDKIIVGFPPQ</sequence>
<evidence type="ECO:0000313" key="2">
    <source>
        <dbReference type="EMBL" id="NQV65717.1"/>
    </source>
</evidence>
<organism evidence="2 3">
    <name type="scientific">SAR86 cluster bacterium</name>
    <dbReference type="NCBI Taxonomy" id="2030880"/>
    <lineage>
        <taxon>Bacteria</taxon>
        <taxon>Pseudomonadati</taxon>
        <taxon>Pseudomonadota</taxon>
        <taxon>Gammaproteobacteria</taxon>
        <taxon>SAR86 cluster</taxon>
    </lineage>
</organism>
<name>A0A973A9Q3_9GAMM</name>
<proteinExistence type="predicted"/>
<accession>A0A973A9Q3</accession>
<reference evidence="2" key="1">
    <citation type="submission" date="2020-05" db="EMBL/GenBank/DDBJ databases">
        <title>Sulfur intermediates as new biogeochemical hubs in an aquatic model microbial ecosystem.</title>
        <authorList>
            <person name="Vigneron A."/>
        </authorList>
    </citation>
    <scope>NUCLEOTIDE SEQUENCE</scope>
    <source>
        <strain evidence="2">Bin.250</strain>
    </source>
</reference>
<evidence type="ECO:0000313" key="3">
    <source>
        <dbReference type="Proteomes" id="UP000754644"/>
    </source>
</evidence>